<dbReference type="AlphaFoldDB" id="A0A2N8TD33"/>
<evidence type="ECO:0000313" key="3">
    <source>
        <dbReference type="EMBL" id="PNG16923.1"/>
    </source>
</evidence>
<feature type="domain" description="Phosphoadenosine phosphosulphate reductase" evidence="2">
    <location>
        <begin position="172"/>
        <end position="233"/>
    </location>
</feature>
<evidence type="ECO:0000259" key="2">
    <source>
        <dbReference type="Pfam" id="PF01507"/>
    </source>
</evidence>
<comment type="caution">
    <text evidence="3">The sequence shown here is derived from an EMBL/GenBank/DDBJ whole genome shotgun (WGS) entry which is preliminary data.</text>
</comment>
<dbReference type="SUPFAM" id="SSF52402">
    <property type="entry name" value="Adenine nucleotide alpha hydrolases-like"/>
    <property type="match status" value="1"/>
</dbReference>
<accession>A0A2N8TD33</accession>
<proteinExistence type="predicted"/>
<keyword evidence="1" id="KW-0732">Signal</keyword>
<dbReference type="OrthoDB" id="7574889at2"/>
<dbReference type="Pfam" id="PF01507">
    <property type="entry name" value="PAPS_reduct"/>
    <property type="match status" value="1"/>
</dbReference>
<protein>
    <submittedName>
        <fullName evidence="3">Phosphoadenosine phosphosulfate reductase</fullName>
    </submittedName>
</protein>
<feature type="signal peptide" evidence="1">
    <location>
        <begin position="1"/>
        <end position="30"/>
    </location>
</feature>
<dbReference type="GO" id="GO:0003824">
    <property type="term" value="F:catalytic activity"/>
    <property type="evidence" value="ECO:0007669"/>
    <property type="project" value="InterPro"/>
</dbReference>
<sequence length="290" mass="32247">MTKNPRPTPPCGTGCAAAQLELFAPAAAPAAPTAAAEFDWEANDVVVVGDSGGKDSGVLVHEVCTQAAKAGQLHKVRVLHCDLGRTPGGHLIEWPGAEDVARRHAALYDVPFLVRRSQRWPSLWDRILDHGNWPGYFARFCTSDTKTAVGRAYVDELADELRLGRPIRAGYAMGMRAEESRARAAKPVIEQHRMTAKTLRVVTTWLPVHHLKTDQVWKIHRDNGIPWHPAYERMGRLSCRACPLAKRKDLIESARMNPGIFAEWAGAEERMGKPFKKNLTLKRIIELARS</sequence>
<evidence type="ECO:0000313" key="4">
    <source>
        <dbReference type="Proteomes" id="UP000235943"/>
    </source>
</evidence>
<gene>
    <name evidence="3" type="ORF">C1J00_39310</name>
</gene>
<evidence type="ECO:0000256" key="1">
    <source>
        <dbReference type="SAM" id="SignalP"/>
    </source>
</evidence>
<dbReference type="EMBL" id="POUC01000565">
    <property type="protein sequence ID" value="PNG16923.1"/>
    <property type="molecule type" value="Genomic_DNA"/>
</dbReference>
<organism evidence="3 4">
    <name type="scientific">Streptomyces cahuitamycinicus</name>
    <dbReference type="NCBI Taxonomy" id="2070367"/>
    <lineage>
        <taxon>Bacteria</taxon>
        <taxon>Bacillati</taxon>
        <taxon>Actinomycetota</taxon>
        <taxon>Actinomycetes</taxon>
        <taxon>Kitasatosporales</taxon>
        <taxon>Streptomycetaceae</taxon>
        <taxon>Streptomyces</taxon>
    </lineage>
</organism>
<dbReference type="Proteomes" id="UP000235943">
    <property type="component" value="Unassembled WGS sequence"/>
</dbReference>
<reference evidence="3 4" key="1">
    <citation type="submission" date="2018-01" db="EMBL/GenBank/DDBJ databases">
        <title>Draft genome sequence of Streptomyces sp. 13K301.</title>
        <authorList>
            <person name="Sahin N."/>
            <person name="Saygin H."/>
            <person name="Ay H."/>
        </authorList>
    </citation>
    <scope>NUCLEOTIDE SEQUENCE [LARGE SCALE GENOMIC DNA]</scope>
    <source>
        <strain evidence="3 4">13K301</strain>
    </source>
</reference>
<dbReference type="InterPro" id="IPR002500">
    <property type="entry name" value="PAPS_reduct_dom"/>
</dbReference>
<keyword evidence="4" id="KW-1185">Reference proteome</keyword>
<dbReference type="RefSeq" id="WP_102913662.1">
    <property type="nucleotide sequence ID" value="NZ_POUC01000565.1"/>
</dbReference>
<name>A0A2N8TD33_9ACTN</name>
<dbReference type="Gene3D" id="3.40.50.620">
    <property type="entry name" value="HUPs"/>
    <property type="match status" value="1"/>
</dbReference>
<feature type="chain" id="PRO_5038720387" evidence="1">
    <location>
        <begin position="31"/>
        <end position="290"/>
    </location>
</feature>
<dbReference type="InterPro" id="IPR014729">
    <property type="entry name" value="Rossmann-like_a/b/a_fold"/>
</dbReference>